<dbReference type="Pfam" id="PF03368">
    <property type="entry name" value="Dicer_dimer"/>
    <property type="match status" value="1"/>
</dbReference>
<dbReference type="InterPro" id="IPR011545">
    <property type="entry name" value="DEAD/DEAH_box_helicase_dom"/>
</dbReference>
<evidence type="ECO:0000256" key="1">
    <source>
        <dbReference type="ARBA" id="ARBA00022737"/>
    </source>
</evidence>
<feature type="region of interest" description="Disordered" evidence="7">
    <location>
        <begin position="1"/>
        <end position="138"/>
    </location>
</feature>
<sequence>MSTTSNGMNPQAVPVSAPDPTQVASQRLTTPSGRHSHALGGPKPKKRCNKKPYSADDSQGGNRGGRVILPASSASAGSGAAGPSTAGGPVPKQPRARKKLKNGRKSVPSEGRATKQGGPAKSSHDKRTAAPPQQQDDFVAVATRTGETAFTRPRGDALNSSIASVLGRRPAELLEEHERELRTKRQKTAADALRSAMLAASDDEDEELPGPLLEDRAAYASKGEVFGEILEHAETRPPAQGLASAAAPDRDMTDADDEAEGLLIVEAAEHFSAAEAGPRTEDAAVRQELSSHAPPLPGTVESGGQRDHVISVPARPGPARASTNVAPKGSTTSAVEVNQSSRAGPAAAFSDLPKALPVLHGAQPKLTSAASILAGKRRKKKPLKLKRAPQLFDYLSDEMSDDWEPKADKYKAPKRPKNGRAIDGRLEIADEDPKDGQERPASGSVAADERIKLVPTSYQAALLERAKASNILTVLSTGAGKTLVAVLLIEYLHAQEALRLAGTTGTKRRMVFFLTNSVPLVHQQAYVLARNTSLRVGKLFGALGVNLCSPTEWAYNLETYDCLVVTSQLLLDSLAHGFLRMEQILLLVFDEAHHAKSHNPFASILRDFYHRAPIHQRPRILGLTASPIDSTQGLREAKKLEALLDAKLVTAPAETQADLRSMVARPTVVSLNYDPAPAYNVTDLHAEILDKVVIHDDAFVRCLASAESVLRVLGPDAADLVWHLALRRYKAKLLPHVPESSDEEDVGDEDALQARMVDAGLDEPTKPIIETGREARKLSRAEEKRAEIKREKVRMKRELREKALAQVQLDLPDWLKIIEQHKPTLEYERLSPKLQRLLDLLKVCKSGSDDFRGIVFVERRVDALVISEILKVFAKVEDELDWLRVECVTGHGIGRRSAMDPRMPWHRQASTLASFAAGNFNLLIATAVCEEGMDIQPCNFIVRFDLYQRHISMIQSKGRARAPGSHYVLFCEQGNVEEKRKLAEIARFDEDMAGLFEDDLETSSAVDEEQDFYGLADERCTYYTEPATGATITPHSALSLLQRYAASLPRSDEFSVGRPEYTVNDFGVDEFGERQFSCTVLLPSASKVRVVTGPLCPNSRVAKREAAFCAVKVLRNVGSLDAHLLPLRTLPPEEAKDPESGEAVGSKSRQVEYTRKVPRVFVPRQTCEEVTTLFVTAVHYGGPEGEMTRDGQLYRPLLLLTRNELPDLPALVLYLGGEAINMYATKIGRVESTSTQRAALTSFQVELWQSILNKRVRVGRRAQADGGPQKLDLVYYIALPKVKGWSPTLLGTNAADALDWLAMSRAVSEKERPIDWKNLTGLEDSMIIDKAKNGCRYFFERIMPDLRPHGPLPPGRQSDAGFSSLMDYYLSFNDAYFHAFHVAPDQPLLELSKIPKNVTHLTRTPRNDVAPTTKKLVSKLPRLALPQTCVLHPLPASAYRTALLLPSFLSDLEQRCLVNELNDALFDGQLAHEHLRTALTSPSAAVGGTDYNRLELLGDSILKHLVSTFVYVSQERTTHEGIMHRLRLELVNNRYLFEAGKRHDVPLHLVTKPFTSRHFLPPNLVLPDDKDKPPPNSTVIGDKTIADSVEALIGAAVETGFDRSGLSEAFSLGLMAIKNLGIDIGTVTTLSDFSRLYGPPAEQAAVTSDLREVESVLGYTFGHASLLQEAFTHPSKLDMVSFERAEWLGDSVLDFHVVRYCWARWGGDLGPGHLTELKGGCVSNETLAALAVELNLDRFLIYDHPQLETNMRLYRERVIAAKAKELKEAAEEAREPRPYWLTADPPKAVADIIESLFGAVNIDSSFNPTVPQQVFDKMLAPFFARWISPTKLKIDAIRVLLEAAQAAQCDDVSHVSTNLEARFDPRTGELVQPLTRCSVVAHNMVLATVETANAKTAKRLASSDALTYIQQSQSRHPSSRIAHGPDVATLTDPGFFPSVCDCPRRRAVAKELALEEIERRRQEGLLSEPEDDGSDVEAADE</sequence>
<dbReference type="GO" id="GO:0003723">
    <property type="term" value="F:RNA binding"/>
    <property type="evidence" value="ECO:0007669"/>
    <property type="project" value="UniProtKB-UniRule"/>
</dbReference>
<dbReference type="InterPro" id="IPR001650">
    <property type="entry name" value="Helicase_C-like"/>
</dbReference>
<keyword evidence="13" id="KW-1185">Reference proteome</keyword>
<dbReference type="GO" id="GO:0006396">
    <property type="term" value="P:RNA processing"/>
    <property type="evidence" value="ECO:0007669"/>
    <property type="project" value="InterPro"/>
</dbReference>
<proteinExistence type="inferred from homology"/>
<dbReference type="SMART" id="SM00535">
    <property type="entry name" value="RIBOc"/>
    <property type="match status" value="2"/>
</dbReference>
<dbReference type="Gene3D" id="3.30.160.380">
    <property type="entry name" value="Dicer dimerisation domain"/>
    <property type="match status" value="1"/>
</dbReference>
<keyword evidence="5" id="KW-0067">ATP-binding</keyword>
<keyword evidence="1" id="KW-0677">Repeat</keyword>
<dbReference type="Gene3D" id="3.40.50.300">
    <property type="entry name" value="P-loop containing nucleotide triphosphate hydrolases"/>
    <property type="match status" value="3"/>
</dbReference>
<keyword evidence="6" id="KW-0694">RNA-binding</keyword>
<feature type="domain" description="RNase III" evidence="8">
    <location>
        <begin position="1466"/>
        <end position="1595"/>
    </location>
</feature>
<feature type="compositionally biased region" description="Low complexity" evidence="7">
    <location>
        <begin position="70"/>
        <end position="89"/>
    </location>
</feature>
<keyword evidence="4" id="KW-0347">Helicase</keyword>
<dbReference type="EMBL" id="PJQD01000023">
    <property type="protein sequence ID" value="POY74512.1"/>
    <property type="molecule type" value="Genomic_DNA"/>
</dbReference>
<dbReference type="Pfam" id="PF00636">
    <property type="entry name" value="Ribonuclease_3"/>
    <property type="match status" value="2"/>
</dbReference>
<accession>A0A2S5BCL9</accession>
<dbReference type="OrthoDB" id="416741at2759"/>
<feature type="domain" description="Helicase C-terminal" evidence="10">
    <location>
        <begin position="836"/>
        <end position="1013"/>
    </location>
</feature>
<keyword evidence="2" id="KW-0547">Nucleotide-binding</keyword>
<organism evidence="12 13">
    <name type="scientific">Rhodotorula taiwanensis</name>
    <dbReference type="NCBI Taxonomy" id="741276"/>
    <lineage>
        <taxon>Eukaryota</taxon>
        <taxon>Fungi</taxon>
        <taxon>Dikarya</taxon>
        <taxon>Basidiomycota</taxon>
        <taxon>Pucciniomycotina</taxon>
        <taxon>Microbotryomycetes</taxon>
        <taxon>Sporidiobolales</taxon>
        <taxon>Sporidiobolaceae</taxon>
        <taxon>Rhodotorula</taxon>
    </lineage>
</organism>
<evidence type="ECO:0000259" key="9">
    <source>
        <dbReference type="PROSITE" id="PS51192"/>
    </source>
</evidence>
<dbReference type="PROSITE" id="PS50142">
    <property type="entry name" value="RNASE_3_2"/>
    <property type="match status" value="2"/>
</dbReference>
<feature type="region of interest" description="Disordered" evidence="7">
    <location>
        <begin position="233"/>
        <end position="254"/>
    </location>
</feature>
<dbReference type="Proteomes" id="UP000237144">
    <property type="component" value="Unassembled WGS sequence"/>
</dbReference>
<dbReference type="InterPro" id="IPR027417">
    <property type="entry name" value="P-loop_NTPase"/>
</dbReference>
<evidence type="ECO:0000256" key="6">
    <source>
        <dbReference type="PROSITE-ProRule" id="PRU00657"/>
    </source>
</evidence>
<evidence type="ECO:0000259" key="11">
    <source>
        <dbReference type="PROSITE" id="PS51327"/>
    </source>
</evidence>
<dbReference type="Pfam" id="PF00270">
    <property type="entry name" value="DEAD"/>
    <property type="match status" value="1"/>
</dbReference>
<dbReference type="CDD" id="cd18034">
    <property type="entry name" value="DEXHc_dicer"/>
    <property type="match status" value="1"/>
</dbReference>
<dbReference type="STRING" id="741276.A0A2S5BCL9"/>
<protein>
    <recommendedName>
        <fullName evidence="14">Dicer-like protein 1</fullName>
    </recommendedName>
</protein>
<dbReference type="SMART" id="SM00490">
    <property type="entry name" value="HELICc"/>
    <property type="match status" value="1"/>
</dbReference>
<feature type="region of interest" description="Disordered" evidence="7">
    <location>
        <begin position="272"/>
        <end position="309"/>
    </location>
</feature>
<dbReference type="PROSITE" id="PS51192">
    <property type="entry name" value="HELICASE_ATP_BIND_1"/>
    <property type="match status" value="1"/>
</dbReference>
<feature type="compositionally biased region" description="Polar residues" evidence="7">
    <location>
        <begin position="22"/>
        <end position="33"/>
    </location>
</feature>
<dbReference type="InterPro" id="IPR036389">
    <property type="entry name" value="RNase_III_sf"/>
</dbReference>
<feature type="region of interest" description="Disordered" evidence="7">
    <location>
        <begin position="403"/>
        <end position="445"/>
    </location>
</feature>
<dbReference type="SMART" id="SM00487">
    <property type="entry name" value="DEXDc"/>
    <property type="match status" value="1"/>
</dbReference>
<dbReference type="Gene3D" id="1.10.1520.10">
    <property type="entry name" value="Ribonuclease III domain"/>
    <property type="match status" value="2"/>
</dbReference>
<dbReference type="SUPFAM" id="SSF69065">
    <property type="entry name" value="RNase III domain-like"/>
    <property type="match status" value="2"/>
</dbReference>
<feature type="region of interest" description="Disordered" evidence="7">
    <location>
        <begin position="1958"/>
        <end position="1981"/>
    </location>
</feature>
<feature type="domain" description="Dicer dsRNA-binding fold" evidence="11">
    <location>
        <begin position="1037"/>
        <end position="1134"/>
    </location>
</feature>
<name>A0A2S5BCL9_9BASI</name>
<evidence type="ECO:0000256" key="7">
    <source>
        <dbReference type="SAM" id="MobiDB-lite"/>
    </source>
</evidence>
<evidence type="ECO:0000259" key="10">
    <source>
        <dbReference type="PROSITE" id="PS51194"/>
    </source>
</evidence>
<feature type="domain" description="Helicase ATP-binding" evidence="9">
    <location>
        <begin position="462"/>
        <end position="645"/>
    </location>
</feature>
<dbReference type="PROSITE" id="PS51194">
    <property type="entry name" value="HELICASE_CTER"/>
    <property type="match status" value="1"/>
</dbReference>
<dbReference type="GO" id="GO:0004525">
    <property type="term" value="F:ribonuclease III activity"/>
    <property type="evidence" value="ECO:0007669"/>
    <property type="project" value="InterPro"/>
</dbReference>
<comment type="caution">
    <text evidence="12">The sequence shown here is derived from an EMBL/GenBank/DDBJ whole genome shotgun (WGS) entry which is preliminary data.</text>
</comment>
<dbReference type="PROSITE" id="PS51327">
    <property type="entry name" value="DICER_DSRBF"/>
    <property type="match status" value="1"/>
</dbReference>
<dbReference type="GO" id="GO:0004386">
    <property type="term" value="F:helicase activity"/>
    <property type="evidence" value="ECO:0007669"/>
    <property type="project" value="UniProtKB-KW"/>
</dbReference>
<dbReference type="PANTHER" id="PTHR14950">
    <property type="entry name" value="DICER-RELATED"/>
    <property type="match status" value="1"/>
</dbReference>
<feature type="compositionally biased region" description="Basic residues" evidence="7">
    <location>
        <begin position="94"/>
        <end position="104"/>
    </location>
</feature>
<dbReference type="PANTHER" id="PTHR14950:SF37">
    <property type="entry name" value="ENDORIBONUCLEASE DICER"/>
    <property type="match status" value="1"/>
</dbReference>
<dbReference type="CDD" id="cd00593">
    <property type="entry name" value="RIBOc"/>
    <property type="match status" value="2"/>
</dbReference>
<dbReference type="InterPro" id="IPR000999">
    <property type="entry name" value="RNase_III_dom"/>
</dbReference>
<evidence type="ECO:0000313" key="13">
    <source>
        <dbReference type="Proteomes" id="UP000237144"/>
    </source>
</evidence>
<comment type="similarity">
    <text evidence="6">Belongs to the helicase family. Dicer subfamily.</text>
</comment>
<feature type="domain" description="RNase III" evidence="8">
    <location>
        <begin position="1650"/>
        <end position="1805"/>
    </location>
</feature>
<dbReference type="InterPro" id="IPR005034">
    <property type="entry name" value="Dicer_dimerisation"/>
</dbReference>
<dbReference type="InterPro" id="IPR014001">
    <property type="entry name" value="Helicase_ATP-bd"/>
</dbReference>
<evidence type="ECO:0000256" key="5">
    <source>
        <dbReference type="ARBA" id="ARBA00022840"/>
    </source>
</evidence>
<evidence type="ECO:0000313" key="12">
    <source>
        <dbReference type="EMBL" id="POY74512.1"/>
    </source>
</evidence>
<dbReference type="Pfam" id="PF00271">
    <property type="entry name" value="Helicase_C"/>
    <property type="match status" value="1"/>
</dbReference>
<dbReference type="GO" id="GO:0005524">
    <property type="term" value="F:ATP binding"/>
    <property type="evidence" value="ECO:0007669"/>
    <property type="project" value="UniProtKB-KW"/>
</dbReference>
<keyword evidence="3" id="KW-0378">Hydrolase</keyword>
<gene>
    <name evidence="12" type="ORF">BMF94_2272</name>
</gene>
<evidence type="ECO:0008006" key="14">
    <source>
        <dbReference type="Google" id="ProtNLM"/>
    </source>
</evidence>
<evidence type="ECO:0000256" key="3">
    <source>
        <dbReference type="ARBA" id="ARBA00022801"/>
    </source>
</evidence>
<reference evidence="12 13" key="1">
    <citation type="journal article" date="2018" name="Front. Microbiol.">
        <title>Prospects for Fungal Bioremediation of Acidic Radioactive Waste Sites: Characterization and Genome Sequence of Rhodotorula taiwanensis MD1149.</title>
        <authorList>
            <person name="Tkavc R."/>
            <person name="Matrosova V.Y."/>
            <person name="Grichenko O.E."/>
            <person name="Gostincar C."/>
            <person name="Volpe R.P."/>
            <person name="Klimenkova P."/>
            <person name="Gaidamakova E.K."/>
            <person name="Zhou C.E."/>
            <person name="Stewart B.J."/>
            <person name="Lyman M.G."/>
            <person name="Malfatti S.A."/>
            <person name="Rubinfeld B."/>
            <person name="Courtot M."/>
            <person name="Singh J."/>
            <person name="Dalgard C.L."/>
            <person name="Hamilton T."/>
            <person name="Frey K.G."/>
            <person name="Gunde-Cimerman N."/>
            <person name="Dugan L."/>
            <person name="Daly M.J."/>
        </authorList>
    </citation>
    <scope>NUCLEOTIDE SEQUENCE [LARGE SCALE GENOMIC DNA]</scope>
    <source>
        <strain evidence="12 13">MD1149</strain>
    </source>
</reference>
<evidence type="ECO:0000256" key="2">
    <source>
        <dbReference type="ARBA" id="ARBA00022741"/>
    </source>
</evidence>
<evidence type="ECO:0000256" key="4">
    <source>
        <dbReference type="ARBA" id="ARBA00022806"/>
    </source>
</evidence>
<dbReference type="InterPro" id="IPR038248">
    <property type="entry name" value="Dicer_dimer_sf"/>
</dbReference>
<evidence type="ECO:0000259" key="8">
    <source>
        <dbReference type="PROSITE" id="PS50142"/>
    </source>
</evidence>
<feature type="compositionally biased region" description="Acidic residues" evidence="7">
    <location>
        <begin position="1968"/>
        <end position="1981"/>
    </location>
</feature>
<dbReference type="GO" id="GO:0031047">
    <property type="term" value="P:regulatory ncRNA-mediated gene silencing"/>
    <property type="evidence" value="ECO:0007669"/>
    <property type="project" value="UniProtKB-ARBA"/>
</dbReference>
<dbReference type="SUPFAM" id="SSF52540">
    <property type="entry name" value="P-loop containing nucleoside triphosphate hydrolases"/>
    <property type="match status" value="1"/>
</dbReference>